<dbReference type="STRING" id="5786.F1A0L9"/>
<gene>
    <name evidence="5" type="ORF">DICPUDRAFT_95777</name>
</gene>
<dbReference type="InterPro" id="IPR041534">
    <property type="entry name" value="EF-hand_13"/>
</dbReference>
<dbReference type="InParanoid" id="F1A0L9"/>
<keyword evidence="1" id="KW-0479">Metal-binding</keyword>
<dbReference type="InterPro" id="IPR002048">
    <property type="entry name" value="EF_hand_dom"/>
</dbReference>
<dbReference type="FunCoup" id="F1A0L9">
    <property type="interactions" value="1"/>
</dbReference>
<dbReference type="OMA" id="MSDWNRF"/>
<keyword evidence="2" id="KW-0106">Calcium</keyword>
<dbReference type="VEuPathDB" id="AmoebaDB:DICPUDRAFT_95777"/>
<evidence type="ECO:0000313" key="5">
    <source>
        <dbReference type="EMBL" id="EGC30259.1"/>
    </source>
</evidence>
<evidence type="ECO:0000256" key="3">
    <source>
        <dbReference type="SAM" id="MobiDB-lite"/>
    </source>
</evidence>
<sequence>MFNSFQERQPNTDNIISAKLKLNEFFLTYLSQTETTQYIHDLLNGLNNSTPNSTPTKLPTSPSTSPYKAHPSDEPVVFSLGEPTTPNDNIQEIDSLQNLQPDFTKSLNKEIVNNEEQKIRIEEPQHQAELLTQEKIEQNFVDETNKQTNEQDNVKVVEPKEQEKRQEQKIESVVMEQPQQPKPKVETIENEQDKIMVDTINTTNNTVNSNECTPPPQKIEQQQPTIKIPQFYFPNNKKITTSPNVNNDSFEFGLSTIKHNFELFKGQPESVDPITNNVINNNTNNCTTTTHYITSFDEFETIIKELYTFPRILNRLLFIYTLRTLRLNDICITEDKFVEFWKNHIYGKEPEELLFNILRKSEDSKYLYYEDFFLFSKTLIDFHPGLEFLSNTPEFQDRYQETIIIRIFYGTCRNKGRITVKDLKSNNFIRSLSLLDAEPDINKHLEYFSYEHFYVIYCKFWELDIDHDLFIDANDLAKYGSCSLTPLIIDRIIINAIFTKTLFGVKNKLSYQDFVWFILSEEDKTSETSIEFWFSCVDIDSDGFLSLYEMDTFYKEQKQRLDYLNLDPPVFKDLLCQILDMVKPDAIEKITLLDLKSSKMAGYLFNILFNINKFLQQESKESITCDQPMSDWNRFALQEYERALAEESLSYQEDDEDDDEEDDDDEDDRRMHIE</sequence>
<dbReference type="PANTHER" id="PTHR14095">
    <property type="entry name" value="PHOSPHATASE 2A REGULATORY SUBUNIT-RELATED"/>
    <property type="match status" value="1"/>
</dbReference>
<evidence type="ECO:0000256" key="1">
    <source>
        <dbReference type="ARBA" id="ARBA00022723"/>
    </source>
</evidence>
<reference evidence="6" key="1">
    <citation type="journal article" date="2011" name="Genome Biol.">
        <title>Comparative genomics of the social amoebae Dictyostelium discoideum and Dictyostelium purpureum.</title>
        <authorList>
            <consortium name="US DOE Joint Genome Institute (JGI-PGF)"/>
            <person name="Sucgang R."/>
            <person name="Kuo A."/>
            <person name="Tian X."/>
            <person name="Salerno W."/>
            <person name="Parikh A."/>
            <person name="Feasley C.L."/>
            <person name="Dalin E."/>
            <person name="Tu H."/>
            <person name="Huang E."/>
            <person name="Barry K."/>
            <person name="Lindquist E."/>
            <person name="Shapiro H."/>
            <person name="Bruce D."/>
            <person name="Schmutz J."/>
            <person name="Salamov A."/>
            <person name="Fey P."/>
            <person name="Gaudet P."/>
            <person name="Anjard C."/>
            <person name="Babu M.M."/>
            <person name="Basu S."/>
            <person name="Bushmanova Y."/>
            <person name="van der Wel H."/>
            <person name="Katoh-Kurasawa M."/>
            <person name="Dinh C."/>
            <person name="Coutinho P.M."/>
            <person name="Saito T."/>
            <person name="Elias M."/>
            <person name="Schaap P."/>
            <person name="Kay R.R."/>
            <person name="Henrissat B."/>
            <person name="Eichinger L."/>
            <person name="Rivero F."/>
            <person name="Putnam N.H."/>
            <person name="West C.M."/>
            <person name="Loomis W.F."/>
            <person name="Chisholm R.L."/>
            <person name="Shaulsky G."/>
            <person name="Strassmann J.E."/>
            <person name="Queller D.C."/>
            <person name="Kuspa A."/>
            <person name="Grigoriev I.V."/>
        </authorList>
    </citation>
    <scope>NUCLEOTIDE SEQUENCE [LARGE SCALE GENOMIC DNA]</scope>
    <source>
        <strain evidence="6">QSDP1</strain>
    </source>
</reference>
<feature type="domain" description="EF-hand" evidence="4">
    <location>
        <begin position="525"/>
        <end position="560"/>
    </location>
</feature>
<name>F1A0L9_DICPU</name>
<feature type="region of interest" description="Disordered" evidence="3">
    <location>
        <begin position="159"/>
        <end position="186"/>
    </location>
</feature>
<feature type="compositionally biased region" description="Acidic residues" evidence="3">
    <location>
        <begin position="652"/>
        <end position="667"/>
    </location>
</feature>
<protein>
    <recommendedName>
        <fullName evidence="4">EF-hand domain-containing protein</fullName>
    </recommendedName>
</protein>
<accession>F1A0L9</accession>
<dbReference type="PROSITE" id="PS00018">
    <property type="entry name" value="EF_HAND_1"/>
    <property type="match status" value="1"/>
</dbReference>
<dbReference type="GeneID" id="10510913"/>
<dbReference type="PANTHER" id="PTHR14095:SF0">
    <property type="entry name" value="MIP22305P"/>
    <property type="match status" value="1"/>
</dbReference>
<dbReference type="InterPro" id="IPR018247">
    <property type="entry name" value="EF_Hand_1_Ca_BS"/>
</dbReference>
<dbReference type="Pfam" id="PF17958">
    <property type="entry name" value="EF-hand_13"/>
    <property type="match status" value="1"/>
</dbReference>
<dbReference type="InterPro" id="IPR011992">
    <property type="entry name" value="EF-hand-dom_pair"/>
</dbReference>
<dbReference type="PROSITE" id="PS50222">
    <property type="entry name" value="EF_HAND_2"/>
    <property type="match status" value="1"/>
</dbReference>
<dbReference type="SUPFAM" id="SSF47473">
    <property type="entry name" value="EF-hand"/>
    <property type="match status" value="1"/>
</dbReference>
<dbReference type="FunFam" id="1.10.238.10:FF:000025">
    <property type="entry name" value="serine/threonine-protein phosphatase 2A regulatory subunit B'' subunit alpha"/>
    <property type="match status" value="1"/>
</dbReference>
<feature type="compositionally biased region" description="Basic and acidic residues" evidence="3">
    <location>
        <begin position="159"/>
        <end position="170"/>
    </location>
</feature>
<dbReference type="CDD" id="cd21504">
    <property type="entry name" value="PPP2R3A_B-like"/>
    <property type="match status" value="1"/>
</dbReference>
<dbReference type="Gene3D" id="1.10.238.220">
    <property type="match status" value="1"/>
</dbReference>
<keyword evidence="6" id="KW-1185">Reference proteome</keyword>
<dbReference type="OrthoDB" id="5586at2759"/>
<dbReference type="Proteomes" id="UP000001064">
    <property type="component" value="Unassembled WGS sequence"/>
</dbReference>
<dbReference type="GO" id="GO:0005509">
    <property type="term" value="F:calcium ion binding"/>
    <property type="evidence" value="ECO:0007669"/>
    <property type="project" value="InterPro"/>
</dbReference>
<dbReference type="EMBL" id="GL871343">
    <property type="protein sequence ID" value="EGC30259.1"/>
    <property type="molecule type" value="Genomic_DNA"/>
</dbReference>
<dbReference type="Gene3D" id="1.10.238.10">
    <property type="entry name" value="EF-hand"/>
    <property type="match status" value="1"/>
</dbReference>
<feature type="region of interest" description="Disordered" evidence="3">
    <location>
        <begin position="50"/>
        <end position="71"/>
    </location>
</feature>
<dbReference type="GO" id="GO:0019888">
    <property type="term" value="F:protein phosphatase regulator activity"/>
    <property type="evidence" value="ECO:0000318"/>
    <property type="project" value="GO_Central"/>
</dbReference>
<evidence type="ECO:0000259" key="4">
    <source>
        <dbReference type="PROSITE" id="PS50222"/>
    </source>
</evidence>
<dbReference type="GO" id="GO:0000159">
    <property type="term" value="C:protein phosphatase type 2A complex"/>
    <property type="evidence" value="ECO:0000318"/>
    <property type="project" value="GO_Central"/>
</dbReference>
<dbReference type="FunFam" id="1.10.238.220:FF:000007">
    <property type="match status" value="1"/>
</dbReference>
<evidence type="ECO:0000256" key="2">
    <source>
        <dbReference type="ARBA" id="ARBA00022837"/>
    </source>
</evidence>
<feature type="compositionally biased region" description="Low complexity" evidence="3">
    <location>
        <begin position="50"/>
        <end position="66"/>
    </location>
</feature>
<dbReference type="eggNOG" id="KOG2562">
    <property type="taxonomic scope" value="Eukaryota"/>
</dbReference>
<dbReference type="RefSeq" id="XP_003293211.1">
    <property type="nucleotide sequence ID" value="XM_003293163.1"/>
</dbReference>
<organism evidence="5 6">
    <name type="scientific">Dictyostelium purpureum</name>
    <name type="common">Slime mold</name>
    <dbReference type="NCBI Taxonomy" id="5786"/>
    <lineage>
        <taxon>Eukaryota</taxon>
        <taxon>Amoebozoa</taxon>
        <taxon>Evosea</taxon>
        <taxon>Eumycetozoa</taxon>
        <taxon>Dictyostelia</taxon>
        <taxon>Dictyosteliales</taxon>
        <taxon>Dictyosteliaceae</taxon>
        <taxon>Dictyostelium</taxon>
    </lineage>
</organism>
<dbReference type="Pfam" id="PF13499">
    <property type="entry name" value="EF-hand_7"/>
    <property type="match status" value="1"/>
</dbReference>
<proteinExistence type="predicted"/>
<dbReference type="KEGG" id="dpp:DICPUDRAFT_95777"/>
<feature type="region of interest" description="Disordered" evidence="3">
    <location>
        <begin position="646"/>
        <end position="674"/>
    </location>
</feature>
<evidence type="ECO:0000313" key="6">
    <source>
        <dbReference type="Proteomes" id="UP000001064"/>
    </source>
</evidence>
<dbReference type="AlphaFoldDB" id="F1A0L9"/>